<name>A0A9P0MSQ3_NEZVI</name>
<keyword evidence="1" id="KW-0732">Signal</keyword>
<evidence type="ECO:0008006" key="4">
    <source>
        <dbReference type="Google" id="ProtNLM"/>
    </source>
</evidence>
<evidence type="ECO:0000256" key="1">
    <source>
        <dbReference type="SAM" id="SignalP"/>
    </source>
</evidence>
<feature type="chain" id="PRO_5040251472" description="Neuropeptide" evidence="1">
    <location>
        <begin position="28"/>
        <end position="122"/>
    </location>
</feature>
<sequence length="122" mass="13148">MVTDWRRPVGWCLCLVGCLALLRLATLRPAAPPSPTSSTLLVSLPVDAELSWILVDTGSMLVIRQFQNGGCDIGESHVQPLSKTVLPPHSLGDPLELFPFLLVMKPIASPLNLIAISLPTLQ</sequence>
<accession>A0A9P0MSQ3</accession>
<dbReference type="AlphaFoldDB" id="A0A9P0MSQ3"/>
<dbReference type="EMBL" id="OV725081">
    <property type="protein sequence ID" value="CAH1403150.1"/>
    <property type="molecule type" value="Genomic_DNA"/>
</dbReference>
<evidence type="ECO:0000313" key="2">
    <source>
        <dbReference type="EMBL" id="CAH1403150.1"/>
    </source>
</evidence>
<evidence type="ECO:0000313" key="3">
    <source>
        <dbReference type="Proteomes" id="UP001152798"/>
    </source>
</evidence>
<protein>
    <recommendedName>
        <fullName evidence="4">Neuropeptide</fullName>
    </recommendedName>
</protein>
<organism evidence="2 3">
    <name type="scientific">Nezara viridula</name>
    <name type="common">Southern green stink bug</name>
    <name type="synonym">Cimex viridulus</name>
    <dbReference type="NCBI Taxonomy" id="85310"/>
    <lineage>
        <taxon>Eukaryota</taxon>
        <taxon>Metazoa</taxon>
        <taxon>Ecdysozoa</taxon>
        <taxon>Arthropoda</taxon>
        <taxon>Hexapoda</taxon>
        <taxon>Insecta</taxon>
        <taxon>Pterygota</taxon>
        <taxon>Neoptera</taxon>
        <taxon>Paraneoptera</taxon>
        <taxon>Hemiptera</taxon>
        <taxon>Heteroptera</taxon>
        <taxon>Panheteroptera</taxon>
        <taxon>Pentatomomorpha</taxon>
        <taxon>Pentatomoidea</taxon>
        <taxon>Pentatomidae</taxon>
        <taxon>Pentatominae</taxon>
        <taxon>Nezara</taxon>
    </lineage>
</organism>
<feature type="signal peptide" evidence="1">
    <location>
        <begin position="1"/>
        <end position="27"/>
    </location>
</feature>
<dbReference type="Proteomes" id="UP001152798">
    <property type="component" value="Chromosome 5"/>
</dbReference>
<reference evidence="2" key="1">
    <citation type="submission" date="2022-01" db="EMBL/GenBank/DDBJ databases">
        <authorList>
            <person name="King R."/>
        </authorList>
    </citation>
    <scope>NUCLEOTIDE SEQUENCE</scope>
</reference>
<proteinExistence type="predicted"/>
<gene>
    <name evidence="2" type="ORF">NEZAVI_LOCUS11805</name>
</gene>
<keyword evidence="3" id="KW-1185">Reference proteome</keyword>